<dbReference type="Pfam" id="PF13432">
    <property type="entry name" value="TPR_16"/>
    <property type="match status" value="2"/>
</dbReference>
<dbReference type="GO" id="GO:0045892">
    <property type="term" value="P:negative regulation of DNA-templated transcription"/>
    <property type="evidence" value="ECO:0007669"/>
    <property type="project" value="InterPro"/>
</dbReference>
<evidence type="ECO:0000313" key="8">
    <source>
        <dbReference type="Proteomes" id="UP000516314"/>
    </source>
</evidence>
<evidence type="ECO:0000256" key="4">
    <source>
        <dbReference type="SAM" id="MobiDB-lite"/>
    </source>
</evidence>
<dbReference type="Gene3D" id="3.40.50.1820">
    <property type="entry name" value="alpha/beta hydrolase"/>
    <property type="match status" value="1"/>
</dbReference>
<evidence type="ECO:0000256" key="2">
    <source>
        <dbReference type="ARBA" id="ARBA00022801"/>
    </source>
</evidence>
<evidence type="ECO:0000256" key="3">
    <source>
        <dbReference type="PROSITE-ProRule" id="PRU00339"/>
    </source>
</evidence>
<evidence type="ECO:0000256" key="1">
    <source>
        <dbReference type="ARBA" id="ARBA00008645"/>
    </source>
</evidence>
<evidence type="ECO:0000259" key="6">
    <source>
        <dbReference type="Pfam" id="PF12697"/>
    </source>
</evidence>
<feature type="transmembrane region" description="Helical" evidence="5">
    <location>
        <begin position="1206"/>
        <end position="1233"/>
    </location>
</feature>
<accession>A0A7G2F3Z1</accession>
<keyword evidence="5" id="KW-0812">Transmembrane</keyword>
<dbReference type="InterPro" id="IPR029058">
    <property type="entry name" value="AB_hydrolase_fold"/>
</dbReference>
<dbReference type="SUPFAM" id="SSF53474">
    <property type="entry name" value="alpha/beta-Hydrolases"/>
    <property type="match status" value="1"/>
</dbReference>
<feature type="region of interest" description="Disordered" evidence="4">
    <location>
        <begin position="955"/>
        <end position="990"/>
    </location>
</feature>
<dbReference type="PANTHER" id="PTHR44749:SF1">
    <property type="entry name" value="TETRATRICOPEPTIDE-LIKE HELICAL DOMAIN-CONTAINING PROTEIN"/>
    <property type="match status" value="1"/>
</dbReference>
<dbReference type="PROSITE" id="PS50005">
    <property type="entry name" value="TPR"/>
    <property type="match status" value="5"/>
</dbReference>
<keyword evidence="5" id="KW-0472">Membrane</keyword>
<dbReference type="InterPro" id="IPR044650">
    <property type="entry name" value="SRFR1-like"/>
</dbReference>
<feature type="compositionally biased region" description="Basic and acidic residues" evidence="4">
    <location>
        <begin position="398"/>
        <end position="413"/>
    </location>
</feature>
<organism evidence="7 8">
    <name type="scientific">Arabidopsis thaliana</name>
    <name type="common">Mouse-ear cress</name>
    <dbReference type="NCBI Taxonomy" id="3702"/>
    <lineage>
        <taxon>Eukaryota</taxon>
        <taxon>Viridiplantae</taxon>
        <taxon>Streptophyta</taxon>
        <taxon>Embryophyta</taxon>
        <taxon>Tracheophyta</taxon>
        <taxon>Spermatophyta</taxon>
        <taxon>Magnoliopsida</taxon>
        <taxon>eudicotyledons</taxon>
        <taxon>Gunneridae</taxon>
        <taxon>Pentapetalae</taxon>
        <taxon>rosids</taxon>
        <taxon>malvids</taxon>
        <taxon>Brassicales</taxon>
        <taxon>Brassicaceae</taxon>
        <taxon>Camelineae</taxon>
        <taxon>Arabidopsis</taxon>
    </lineage>
</organism>
<dbReference type="SUPFAM" id="SSF48452">
    <property type="entry name" value="TPR-like"/>
    <property type="match status" value="1"/>
</dbReference>
<dbReference type="Proteomes" id="UP000516314">
    <property type="component" value="Chromosome 4"/>
</dbReference>
<dbReference type="Gene3D" id="1.25.40.10">
    <property type="entry name" value="Tetratricopeptide repeat domain"/>
    <property type="match status" value="3"/>
</dbReference>
<dbReference type="InterPro" id="IPR019734">
    <property type="entry name" value="TPR_rpt"/>
</dbReference>
<dbReference type="InterPro" id="IPR011990">
    <property type="entry name" value="TPR-like_helical_dom_sf"/>
</dbReference>
<gene>
    <name evidence="7" type="ORF">AT9943_LOCUS17762</name>
</gene>
<dbReference type="InterPro" id="IPR000073">
    <property type="entry name" value="AB_hydrolase_1"/>
</dbReference>
<feature type="domain" description="AB hydrolase-1" evidence="6">
    <location>
        <begin position="20"/>
        <end position="257"/>
    </location>
</feature>
<protein>
    <submittedName>
        <fullName evidence="7">(thale cress) hypothetical protein</fullName>
    </submittedName>
</protein>
<proteinExistence type="inferred from homology"/>
<dbReference type="FunFam" id="1.25.40.10:FF:001685">
    <property type="entry name" value="Suppressor of RPS4-RLD 1"/>
    <property type="match status" value="1"/>
</dbReference>
<feature type="repeat" description="TPR" evidence="3">
    <location>
        <begin position="549"/>
        <end position="582"/>
    </location>
</feature>
<dbReference type="PANTHER" id="PTHR44749">
    <property type="entry name" value="SUPPRESSOR OF RPS4-RLD 1"/>
    <property type="match status" value="1"/>
</dbReference>
<feature type="repeat" description="TPR" evidence="3">
    <location>
        <begin position="583"/>
        <end position="616"/>
    </location>
</feature>
<comment type="similarity">
    <text evidence="1">Belongs to the AB hydrolase superfamily.</text>
</comment>
<feature type="region of interest" description="Disordered" evidence="4">
    <location>
        <begin position="383"/>
        <end position="433"/>
    </location>
</feature>
<evidence type="ECO:0000313" key="7">
    <source>
        <dbReference type="EMBL" id="CAD5330210.1"/>
    </source>
</evidence>
<dbReference type="SMART" id="SM00028">
    <property type="entry name" value="TPR"/>
    <property type="match status" value="10"/>
</dbReference>
<feature type="compositionally biased region" description="Low complexity" evidence="4">
    <location>
        <begin position="414"/>
        <end position="433"/>
    </location>
</feature>
<dbReference type="FunFam" id="3.40.50.1820:FF:000042">
    <property type="entry name" value="probable strigolactone esterase DAD2"/>
    <property type="match status" value="1"/>
</dbReference>
<feature type="repeat" description="TPR" evidence="3">
    <location>
        <begin position="719"/>
        <end position="752"/>
    </location>
</feature>
<reference evidence="7 8" key="1">
    <citation type="submission" date="2020-09" db="EMBL/GenBank/DDBJ databases">
        <authorList>
            <person name="Ashkenazy H."/>
        </authorList>
    </citation>
    <scope>NUCLEOTIDE SEQUENCE [LARGE SCALE GENOMIC DNA]</scope>
    <source>
        <strain evidence="8">cv. Cdm-0</strain>
    </source>
</reference>
<dbReference type="Pfam" id="PF12697">
    <property type="entry name" value="Abhydrolase_6"/>
    <property type="match status" value="1"/>
</dbReference>
<keyword evidence="5" id="KW-1133">Transmembrane helix</keyword>
<evidence type="ECO:0000256" key="5">
    <source>
        <dbReference type="SAM" id="Phobius"/>
    </source>
</evidence>
<keyword evidence="3" id="KW-0802">TPR repeat</keyword>
<dbReference type="EMBL" id="LR881469">
    <property type="protein sequence ID" value="CAD5330210.1"/>
    <property type="molecule type" value="Genomic_DNA"/>
</dbReference>
<sequence length="1303" mass="145754">MGVVEEAHNVKVIGSGEATIVLGHGFGTDQSVWKHLVPHLVDDYRVVLYDNMGAGTTNPDYFDFDRYSNLEGYSFDLIAILEDLKIESCIFVGHSVSAMIGVLASLNRPDLFSKIVMISASPRYVNDVDYQGGFEQEDLNQLFEAIRSNYKAWCLGFAPLAVGGDMDSIAVQEFSRTLFNMRPDIALSVGQTIFQSDMRQILPFVTVPCHILQSVKDLAVPVVVSEYLHANLGCESVVEVIPSDGHLPQLSSPDSVIPVILRHIRNDIAISRNWSKAIRVLDSLLAKESSILDICNRAFCYNQLELHKHVIKDCDKALLLEPFAIQAFILKGRALLALGRKQEAVLVLEQGYKSALQQTADVKQLLELEELLKDARREIDGILKSHATESPQETPAYHSEKSDEKSDKLDNHESGASSNGNSHESSSELGEQSKIVSFSKVASKASKQSDGNSDLCNGSVYKEKENGKCGSQINGYYESCKPCNGSDLHDNLAESSDLFGELSINGNKISIKSSKMSHKAEARCGISDESRKNKKYTIARISGTHSISVDFRLSRGIAQVNEGNYTKAISIFDKVLKEEPTYPEALIGRGTAYAFQRELESAIADFTKAIQSNPAASEAWKRRGQARAALGEYVEAVEDLTKALVFEPNSPDVLHERGIVNFKSKDFTAAVKDLSICLKQEKDNKSAYTYLGLAFASLGEYKKAEEAHLKSIQLDSNYLEAWLHLAQFYQELADHCKALECIEQVLQVDNRVWKAYHLRGLVFHGLGEHRKAIQELSIGLSIENTIECLYLRGSCYHAVGEYRDAVKDYDATVDVELDAVEKFVLQCLAFYQELALYTASKVSSEFLCFDIDGDIDPMFKEYWCKRLHPKNVCEKVYRQPPLRESLKKGKLKKQDLAITKQKANILRFADLIGKRIQYDCPGFLPNKRQHRMAGLAVIEIAQKVSKAWRIEWRNSTKGTTKNGKKNRRRERTNILSQNRGGAGCSSSSFSETSTGYASLEDRSSGRSILSWQDVYSPAVRWRQISEPCDPVVWVNKLSEEFNSGFGSHTPMVLGQAKVVRYFPNYERTLTLAKSIIKDKLSVRSKKDKVIDLSKDEKIEKIMRAETCDELHNIVGEDFWVATWCDSTGSEGKRLEGTRITCIQKPGRLGYDFSIRTPCTPARWSDFDEEMTSAWEALCTAYCGENYGSTELDALETVRDAILRMTYYWYNFMPLARGTAVTGFVVLLGLLLAANMEFTETIPKGLQIDWEAILNVEPGSFVDSVKSWLYPSLKINTSWRDHTEISSAFSTTGAVVAALSTYND</sequence>
<keyword evidence="2" id="KW-0378">Hydrolase</keyword>
<dbReference type="GO" id="GO:0016787">
    <property type="term" value="F:hydrolase activity"/>
    <property type="evidence" value="ECO:0007669"/>
    <property type="project" value="UniProtKB-KW"/>
</dbReference>
<dbReference type="Pfam" id="PF13181">
    <property type="entry name" value="TPR_8"/>
    <property type="match status" value="1"/>
</dbReference>
<name>A0A7G2F3Z1_ARATH</name>
<feature type="repeat" description="TPR" evidence="3">
    <location>
        <begin position="617"/>
        <end position="650"/>
    </location>
</feature>
<feature type="repeat" description="TPR" evidence="3">
    <location>
        <begin position="685"/>
        <end position="718"/>
    </location>
</feature>